<accession>A0ABU3EIM4</accession>
<proteinExistence type="predicted"/>
<dbReference type="EMBL" id="JAVRQI010000018">
    <property type="protein sequence ID" value="MDT1064098.1"/>
    <property type="molecule type" value="Genomic_DNA"/>
</dbReference>
<comment type="caution">
    <text evidence="1">The sequence shown here is derived from an EMBL/GenBank/DDBJ whole genome shotgun (WGS) entry which is preliminary data.</text>
</comment>
<keyword evidence="2" id="KW-1185">Reference proteome</keyword>
<organism evidence="1 2">
    <name type="scientific">Paracoccus broussonetiae</name>
    <dbReference type="NCBI Taxonomy" id="3075834"/>
    <lineage>
        <taxon>Bacteria</taxon>
        <taxon>Pseudomonadati</taxon>
        <taxon>Pseudomonadota</taxon>
        <taxon>Alphaproteobacteria</taxon>
        <taxon>Rhodobacterales</taxon>
        <taxon>Paracoccaceae</taxon>
        <taxon>Paracoccus</taxon>
    </lineage>
</organism>
<dbReference type="Gene3D" id="3.40.50.1980">
    <property type="entry name" value="Nitrogenase molybdenum iron protein domain"/>
    <property type="match status" value="2"/>
</dbReference>
<dbReference type="Proteomes" id="UP001251085">
    <property type="component" value="Unassembled WGS sequence"/>
</dbReference>
<reference evidence="2" key="1">
    <citation type="submission" date="2023-07" db="EMBL/GenBank/DDBJ databases">
        <title>Characterization of two Paracoccaceae strains isolated from Phycosphere and proposal of Xinfangfangia lacusdiani sp. nov.</title>
        <authorList>
            <person name="Deng Y."/>
            <person name="Zhang Y.Q."/>
        </authorList>
    </citation>
    <scope>NUCLEOTIDE SEQUENCE [LARGE SCALE GENOMIC DNA]</scope>
    <source>
        <strain evidence="2">CPCC 101403</strain>
    </source>
</reference>
<sequence>MDLVRRSVFRREILTPQAWVSAPNLDPPEVLSDGSLRVADSMPSFEAVVPHDPDLLAAQFQSSVGPEGRVGTREQFADLGIPIYVSPANCGTGTRANGDSSRGALYSNDFLYQEVLYWFSSAELAGDAWVAGRPGALAYIDATLGPKNVVVTGEEWPLVGWETIAAADPTVIVIGTMDRRARPAGGPEVKRAFLTSDPVVRELSAVKRAGSSRCMLRR</sequence>
<name>A0ABU3EIM4_9RHOB</name>
<evidence type="ECO:0000313" key="1">
    <source>
        <dbReference type="EMBL" id="MDT1064098.1"/>
    </source>
</evidence>
<protein>
    <submittedName>
        <fullName evidence="1">Uncharacterized protein</fullName>
    </submittedName>
</protein>
<dbReference type="SUPFAM" id="SSF53807">
    <property type="entry name" value="Helical backbone' metal receptor"/>
    <property type="match status" value="1"/>
</dbReference>
<gene>
    <name evidence="1" type="ORF">RM190_19705</name>
</gene>
<evidence type="ECO:0000313" key="2">
    <source>
        <dbReference type="Proteomes" id="UP001251085"/>
    </source>
</evidence>